<organism evidence="3 4">
    <name type="scientific">Litorimonas taeanensis</name>
    <dbReference type="NCBI Taxonomy" id="568099"/>
    <lineage>
        <taxon>Bacteria</taxon>
        <taxon>Pseudomonadati</taxon>
        <taxon>Pseudomonadota</taxon>
        <taxon>Alphaproteobacteria</taxon>
        <taxon>Maricaulales</taxon>
        <taxon>Robiginitomaculaceae</taxon>
    </lineage>
</organism>
<protein>
    <submittedName>
        <fullName evidence="3">Peptidase M15-like protein</fullName>
    </submittedName>
</protein>
<feature type="chain" id="PRO_5019063101" evidence="1">
    <location>
        <begin position="23"/>
        <end position="313"/>
    </location>
</feature>
<dbReference type="EMBL" id="RBII01000001">
    <property type="protein sequence ID" value="RKQ70760.1"/>
    <property type="molecule type" value="Genomic_DNA"/>
</dbReference>
<name>A0A420WIB7_9PROT</name>
<dbReference type="RefSeq" id="WP_121098591.1">
    <property type="nucleotide sequence ID" value="NZ_RBII01000001.1"/>
</dbReference>
<evidence type="ECO:0000256" key="1">
    <source>
        <dbReference type="SAM" id="SignalP"/>
    </source>
</evidence>
<comment type="caution">
    <text evidence="3">The sequence shown here is derived from an EMBL/GenBank/DDBJ whole genome shotgun (WGS) entry which is preliminary data.</text>
</comment>
<dbReference type="AlphaFoldDB" id="A0A420WIB7"/>
<keyword evidence="4" id="KW-1185">Reference proteome</keyword>
<dbReference type="Proteomes" id="UP000282211">
    <property type="component" value="Unassembled WGS sequence"/>
</dbReference>
<feature type="signal peptide" evidence="1">
    <location>
        <begin position="1"/>
        <end position="22"/>
    </location>
</feature>
<dbReference type="Pfam" id="PF08291">
    <property type="entry name" value="Peptidase_M15_3"/>
    <property type="match status" value="1"/>
</dbReference>
<gene>
    <name evidence="3" type="ORF">DES40_0060</name>
</gene>
<keyword evidence="1" id="KW-0732">Signal</keyword>
<dbReference type="InParanoid" id="A0A420WIB7"/>
<dbReference type="SUPFAM" id="SSF55166">
    <property type="entry name" value="Hedgehog/DD-peptidase"/>
    <property type="match status" value="1"/>
</dbReference>
<reference evidence="3 4" key="1">
    <citation type="submission" date="2018-10" db="EMBL/GenBank/DDBJ databases">
        <title>Genomic Encyclopedia of Type Strains, Phase IV (KMG-IV): sequencing the most valuable type-strain genomes for metagenomic binning, comparative biology and taxonomic classification.</title>
        <authorList>
            <person name="Goeker M."/>
        </authorList>
    </citation>
    <scope>NUCLEOTIDE SEQUENCE [LARGE SCALE GENOMIC DNA]</scope>
    <source>
        <strain evidence="3 4">DSM 22008</strain>
    </source>
</reference>
<accession>A0A420WIB7</accession>
<dbReference type="InterPro" id="IPR013230">
    <property type="entry name" value="Peptidase_M15A_C"/>
</dbReference>
<sequence length="313" mass="34816">MGRFLLKLTATTCALFFNFTSAAINNQPRADRVDYTISFQGITSDLRLLSTSIMPEEKLSIRTDAQAIASAGQLRHENGEWHWTAPEKPGRYTLSFMQDWQVIILNVFVLTPFNNGKETDLNGYEIGTYRKTLFKGVSTYAEPLGFIDMSHGPADLQISPHFTLGQFVCKQVSKSGHTYLLIRPETLIKLETLLEAANEKGWKAETLHVMSGFRTPYYNRSIGNRTTSSRHLYGGAADIWLDGDGDGQMDDLNKDGRVDKADARELAKLAEQLAAKGGRDWPVGGIGVYGANAAHGPFIHIDSRGYKARWGHK</sequence>
<evidence type="ECO:0000313" key="4">
    <source>
        <dbReference type="Proteomes" id="UP000282211"/>
    </source>
</evidence>
<feature type="domain" description="Peptidase M15A C-terminal" evidence="2">
    <location>
        <begin position="161"/>
        <end position="249"/>
    </location>
</feature>
<dbReference type="InterPro" id="IPR009045">
    <property type="entry name" value="Zn_M74/Hedgehog-like"/>
</dbReference>
<evidence type="ECO:0000313" key="3">
    <source>
        <dbReference type="EMBL" id="RKQ70760.1"/>
    </source>
</evidence>
<proteinExistence type="predicted"/>
<dbReference type="Gene3D" id="3.30.1380.10">
    <property type="match status" value="1"/>
</dbReference>
<evidence type="ECO:0000259" key="2">
    <source>
        <dbReference type="Pfam" id="PF08291"/>
    </source>
</evidence>
<dbReference type="OrthoDB" id="5242612at2"/>